<feature type="transmembrane region" description="Helical" evidence="2">
    <location>
        <begin position="649"/>
        <end position="670"/>
    </location>
</feature>
<evidence type="ECO:0000256" key="1">
    <source>
        <dbReference type="SAM" id="MobiDB-lite"/>
    </source>
</evidence>
<evidence type="ECO:0000256" key="2">
    <source>
        <dbReference type="SAM" id="Phobius"/>
    </source>
</evidence>
<dbReference type="AlphaFoldDB" id="A0A255GTK3"/>
<feature type="region of interest" description="Disordered" evidence="1">
    <location>
        <begin position="677"/>
        <end position="729"/>
    </location>
</feature>
<protein>
    <recommendedName>
        <fullName evidence="5">Glycoprotein</fullName>
    </recommendedName>
</protein>
<organism evidence="3 4">
    <name type="scientific">Enemella evansiae</name>
    <dbReference type="NCBI Taxonomy" id="2016499"/>
    <lineage>
        <taxon>Bacteria</taxon>
        <taxon>Bacillati</taxon>
        <taxon>Actinomycetota</taxon>
        <taxon>Actinomycetes</taxon>
        <taxon>Propionibacteriales</taxon>
        <taxon>Propionibacteriaceae</taxon>
        <taxon>Enemella</taxon>
    </lineage>
</organism>
<keyword evidence="2" id="KW-0472">Membrane</keyword>
<comment type="caution">
    <text evidence="3">The sequence shown here is derived from an EMBL/GenBank/DDBJ whole genome shotgun (WGS) entry which is preliminary data.</text>
</comment>
<name>A0A255GTK3_9ACTN</name>
<evidence type="ECO:0000313" key="4">
    <source>
        <dbReference type="Proteomes" id="UP000215896"/>
    </source>
</evidence>
<evidence type="ECO:0000313" key="3">
    <source>
        <dbReference type="EMBL" id="OYO16384.1"/>
    </source>
</evidence>
<dbReference type="InterPro" id="IPR046112">
    <property type="entry name" value="DUF6049"/>
</dbReference>
<feature type="compositionally biased region" description="Basic and acidic residues" evidence="1">
    <location>
        <begin position="716"/>
        <end position="729"/>
    </location>
</feature>
<sequence>MRPDTDPRRVGSIGVRMLLVLLLALAGLILPGPGQAYALEDEQPVGITITGMDPALPDRNATITLTGTATNNAAEPLSGVQAIFWRDQSPITDNDGFTSALNSAATQPWGSRVFDKPGAFVDLTSQQRPTIAPGETVPFSVQAKVADLELPRTAGDYLIGVHVLGRVGRKGNATIGRARLFVPLPRTGSNDTPPTPVQTVTAVVLSSRPSKVGPGLFTDDHLAEELSANGRLTLLLRAANRQNVSYLIDPALLDELNAMTAPEGYQVQQPDGRTVPGQGSQLARRWLDEYARLNTLNGYRLPFGTPDLSALAHQQLGNVVQRSVAAGDRIGQVRDLPLIAWGSNGQVAPDSIATWEQTKAIAILAADAVTSQALLRPLGSTQLISYNPRLFDGGPGPDPRTTPIHLRQRLLAESYLDSLTGRSTPVVRVITTADQATADLAADAPWVQRQPLGSLLSGRPAEWSNQLDYPAAAAEAELNSRQAAQIRELGASYAAYADLVVDPEPINQLADESVARSASSWWRRDPAGFDAFLEPQTAQAKALVSGGTVTLAVQRSVIMSGQSGSFPVTLTNSLNAPVRVTIDWDSDQPQRLDIPPQQNIVIEAKGSVTVNVQPKATANGPVRVSAQLTTPNGTPLGRRTSLMVNATNFGFVGWIIVVASGIVLLGATTLRIRQVRRERAADQQGSRPGPEAAGTGDEHPTPPVVQIDPLPEQTPDENHPDETDQKATR</sequence>
<dbReference type="Pfam" id="PF19516">
    <property type="entry name" value="DUF6049"/>
    <property type="match status" value="1"/>
</dbReference>
<accession>A0A255GTK3</accession>
<gene>
    <name evidence="3" type="ORF">CGZ94_04160</name>
</gene>
<evidence type="ECO:0008006" key="5">
    <source>
        <dbReference type="Google" id="ProtNLM"/>
    </source>
</evidence>
<dbReference type="EMBL" id="NMVO01000003">
    <property type="protein sequence ID" value="OYO16384.1"/>
    <property type="molecule type" value="Genomic_DNA"/>
</dbReference>
<keyword evidence="2" id="KW-1133">Transmembrane helix</keyword>
<keyword evidence="4" id="KW-1185">Reference proteome</keyword>
<keyword evidence="2" id="KW-0812">Transmembrane</keyword>
<dbReference type="Proteomes" id="UP000215896">
    <property type="component" value="Unassembled WGS sequence"/>
</dbReference>
<proteinExistence type="predicted"/>
<reference evidence="3 4" key="1">
    <citation type="submission" date="2017-07" db="EMBL/GenBank/DDBJ databases">
        <title>Draft whole genome sequences of clinical Proprionibacteriaceae strains.</title>
        <authorList>
            <person name="Bernier A.-M."/>
            <person name="Bernard K."/>
            <person name="Domingo M.-C."/>
        </authorList>
    </citation>
    <scope>NUCLEOTIDE SEQUENCE [LARGE SCALE GENOMIC DNA]</scope>
    <source>
        <strain evidence="3 4">NML 030167</strain>
    </source>
</reference>